<reference evidence="6 7" key="1">
    <citation type="journal article" date="2016" name="Nat. Commun.">
        <title>Thousands of microbial genomes shed light on interconnected biogeochemical processes in an aquifer system.</title>
        <authorList>
            <person name="Anantharaman K."/>
            <person name="Brown C.T."/>
            <person name="Hug L.A."/>
            <person name="Sharon I."/>
            <person name="Castelle C.J."/>
            <person name="Probst A.J."/>
            <person name="Thomas B.C."/>
            <person name="Singh A."/>
            <person name="Wilkins M.J."/>
            <person name="Karaoz U."/>
            <person name="Brodie E.L."/>
            <person name="Williams K.H."/>
            <person name="Hubbard S.S."/>
            <person name="Banfield J.F."/>
        </authorList>
    </citation>
    <scope>NUCLEOTIDE SEQUENCE [LARGE SCALE GENOMIC DNA]</scope>
</reference>
<dbReference type="SMART" id="SM01086">
    <property type="entry name" value="ClpB_D2-small"/>
    <property type="match status" value="1"/>
</dbReference>
<dbReference type="InterPro" id="IPR001270">
    <property type="entry name" value="ClpA/B"/>
</dbReference>
<name>A0A1G2QP58_9BACT</name>
<dbReference type="PANTHER" id="PTHR11638">
    <property type="entry name" value="ATP-DEPENDENT CLP PROTEASE"/>
    <property type="match status" value="1"/>
</dbReference>
<dbReference type="AlphaFoldDB" id="A0A1G2QP58"/>
<dbReference type="Gene3D" id="3.40.50.300">
    <property type="entry name" value="P-loop containing nucleotide triphosphate hydrolases"/>
    <property type="match status" value="2"/>
</dbReference>
<dbReference type="Pfam" id="PF10431">
    <property type="entry name" value="ClpB_D2-small"/>
    <property type="match status" value="1"/>
</dbReference>
<keyword evidence="3" id="KW-0143">Chaperone</keyword>
<dbReference type="InterPro" id="IPR019489">
    <property type="entry name" value="Clp_ATPase_C"/>
</dbReference>
<dbReference type="PRINTS" id="PR00300">
    <property type="entry name" value="CLPPROTEASEA"/>
</dbReference>
<dbReference type="SMART" id="SM00382">
    <property type="entry name" value="AAA"/>
    <property type="match status" value="2"/>
</dbReference>
<dbReference type="SUPFAM" id="SSF52540">
    <property type="entry name" value="P-loop containing nucleoside triphosphate hydrolases"/>
    <property type="match status" value="2"/>
</dbReference>
<evidence type="ECO:0008006" key="8">
    <source>
        <dbReference type="Google" id="ProtNLM"/>
    </source>
</evidence>
<dbReference type="GO" id="GO:0005524">
    <property type="term" value="F:ATP binding"/>
    <property type="evidence" value="ECO:0007669"/>
    <property type="project" value="UniProtKB-KW"/>
</dbReference>
<sequence>MNQKEIQKIVEESLMLPSSDGEQNFPDLLLESLRNAQKRGQASISQGNLLTGLAKQSPLFKRILVEASLKAEDIDNLTWWWEGSQKKTEEKKRFWEYKNLIKIGGLAKSWAAGYTITLDQYAIDWTEMVERKGFEEIVGHEKEIGQIERILARQEVNNVLVVGEAGSGRGAMLQALTQKILFGESLPELNYKRVVELDLSLLINRKESQEEAGAVLEQIFREVLQATNIILIIQDFHNFIGGHLRPGTVDISGTLAAYLRIPQFRLIAVSDFASFHRFIESNIIVSSFEKVEVSEVSIDETIRLLQLFVPGWEVKYKKFISYPALKELVIEADRYLPAIPFPKKATDLMAELLVELSRSKNPLVLPRHVAQIVSEKSEIPVGQISLEEKQNLLNLENLLHERIINQNEAVSEVSSALRRARADITIRKGPMGTFLFLGPTGVGKTETAKALAATYFRSEERMIRLDLSEFQNPTDLKRLIGSTEEESFFVTQVRENPFSLVLLDEIEKAHPNILNLFLAVLDEGSMRDGLGRKVNFLNTIIIATSNAGYQIILRAIEEKLEMPSIKEKLLAHVFNEGIFRPEFINRFDAVVVFRGLTEENLFKIAELMLGKLKKNLAEKGIEFVINHELISEVARLGFNPVFGARQMRRVIQDKIENVLAQALLSGQIKRGQRISLEIPDFKLIIF</sequence>
<dbReference type="Proteomes" id="UP000179245">
    <property type="component" value="Unassembled WGS sequence"/>
</dbReference>
<dbReference type="Gene3D" id="1.10.8.60">
    <property type="match status" value="2"/>
</dbReference>
<comment type="caution">
    <text evidence="6">The sequence shown here is derived from an EMBL/GenBank/DDBJ whole genome shotgun (WGS) entry which is preliminary data.</text>
</comment>
<dbReference type="EMBL" id="MHTO01000027">
    <property type="protein sequence ID" value="OHA61879.1"/>
    <property type="molecule type" value="Genomic_DNA"/>
</dbReference>
<dbReference type="InterPro" id="IPR027417">
    <property type="entry name" value="P-loop_NTPase"/>
</dbReference>
<evidence type="ECO:0000313" key="7">
    <source>
        <dbReference type="Proteomes" id="UP000179245"/>
    </source>
</evidence>
<proteinExistence type="predicted"/>
<dbReference type="InterPro" id="IPR003959">
    <property type="entry name" value="ATPase_AAA_core"/>
</dbReference>
<keyword evidence="1" id="KW-0547">Nucleotide-binding</keyword>
<dbReference type="CDD" id="cd19499">
    <property type="entry name" value="RecA-like_ClpB_Hsp104-like"/>
    <property type="match status" value="1"/>
</dbReference>
<evidence type="ECO:0000313" key="6">
    <source>
        <dbReference type="EMBL" id="OHA61879.1"/>
    </source>
</evidence>
<evidence type="ECO:0000256" key="1">
    <source>
        <dbReference type="ARBA" id="ARBA00022741"/>
    </source>
</evidence>
<dbReference type="Pfam" id="PF07724">
    <property type="entry name" value="AAA_2"/>
    <property type="match status" value="1"/>
</dbReference>
<keyword evidence="2" id="KW-0067">ATP-binding</keyword>
<dbReference type="GO" id="GO:0016887">
    <property type="term" value="F:ATP hydrolysis activity"/>
    <property type="evidence" value="ECO:0007669"/>
    <property type="project" value="InterPro"/>
</dbReference>
<dbReference type="InterPro" id="IPR003593">
    <property type="entry name" value="AAA+_ATPase"/>
</dbReference>
<evidence type="ECO:0000259" key="4">
    <source>
        <dbReference type="SMART" id="SM00382"/>
    </source>
</evidence>
<gene>
    <name evidence="6" type="ORF">A2117_01805</name>
</gene>
<protein>
    <recommendedName>
        <fullName evidence="8">Sigma-54 factor interaction domain-containing protein</fullName>
    </recommendedName>
</protein>
<evidence type="ECO:0000259" key="5">
    <source>
        <dbReference type="SMART" id="SM01086"/>
    </source>
</evidence>
<accession>A0A1G2QP58</accession>
<dbReference type="GO" id="GO:0034605">
    <property type="term" value="P:cellular response to heat"/>
    <property type="evidence" value="ECO:0007669"/>
    <property type="project" value="TreeGrafter"/>
</dbReference>
<dbReference type="GO" id="GO:0005737">
    <property type="term" value="C:cytoplasm"/>
    <property type="evidence" value="ECO:0007669"/>
    <property type="project" value="TreeGrafter"/>
</dbReference>
<feature type="domain" description="AAA+ ATPase" evidence="4">
    <location>
        <begin position="155"/>
        <end position="297"/>
    </location>
</feature>
<dbReference type="PANTHER" id="PTHR11638:SF175">
    <property type="entry name" value="ATP-DEPENDENT CLP PROTEASE, ATP-BINDING SUBUNIT CLPC"/>
    <property type="match status" value="1"/>
</dbReference>
<evidence type="ECO:0000256" key="3">
    <source>
        <dbReference type="ARBA" id="ARBA00023186"/>
    </source>
</evidence>
<organism evidence="6 7">
    <name type="scientific">Candidatus Wildermuthbacteria bacterium GWA2_46_15</name>
    <dbReference type="NCBI Taxonomy" id="1802443"/>
    <lineage>
        <taxon>Bacteria</taxon>
        <taxon>Candidatus Wildermuthiibacteriota</taxon>
    </lineage>
</organism>
<feature type="domain" description="AAA+ ATPase" evidence="4">
    <location>
        <begin position="430"/>
        <end position="566"/>
    </location>
</feature>
<dbReference type="STRING" id="1802443.A2117_01805"/>
<evidence type="ECO:0000256" key="2">
    <source>
        <dbReference type="ARBA" id="ARBA00022840"/>
    </source>
</evidence>
<feature type="domain" description="Clp ATPase C-terminal" evidence="5">
    <location>
        <begin position="596"/>
        <end position="681"/>
    </location>
</feature>
<dbReference type="InterPro" id="IPR050130">
    <property type="entry name" value="ClpA_ClpB"/>
</dbReference>